<organism evidence="1 2">
    <name type="scientific">Algoriphagus machipongonensis</name>
    <dbReference type="NCBI Taxonomy" id="388413"/>
    <lineage>
        <taxon>Bacteria</taxon>
        <taxon>Pseudomonadati</taxon>
        <taxon>Bacteroidota</taxon>
        <taxon>Cytophagia</taxon>
        <taxon>Cytophagales</taxon>
        <taxon>Cyclobacteriaceae</taxon>
        <taxon>Algoriphagus</taxon>
    </lineage>
</organism>
<gene>
    <name evidence="1" type="ORF">ALPR1_08188</name>
</gene>
<dbReference type="EMBL" id="CM001023">
    <property type="protein sequence ID" value="EAZ79588.2"/>
    <property type="molecule type" value="Genomic_DNA"/>
</dbReference>
<protein>
    <submittedName>
        <fullName evidence="1">LVIVD repeat superfamily</fullName>
    </submittedName>
</protein>
<evidence type="ECO:0000313" key="1">
    <source>
        <dbReference type="EMBL" id="EAZ79588.2"/>
    </source>
</evidence>
<name>A3I1C2_9BACT</name>
<dbReference type="STRING" id="388413.ALPR1_08188"/>
<comment type="caution">
    <text evidence="1">The sequence shown here is derived from an EMBL/GenBank/DDBJ whole genome shotgun (WGS) entry which is preliminary data.</text>
</comment>
<dbReference type="eggNOG" id="COG5276">
    <property type="taxonomic scope" value="Bacteria"/>
</dbReference>
<reference evidence="1 2" key="1">
    <citation type="journal article" date="2011" name="J. Bacteriol.">
        <title>Complete genome sequence of Algoriphagus sp. PR1, bacterial prey of a colony-forming choanoflagellate.</title>
        <authorList>
            <person name="Alegado R.A."/>
            <person name="Ferriera S."/>
            <person name="Nusbaum C."/>
            <person name="Young S.K."/>
            <person name="Zeng Q."/>
            <person name="Imamovic A."/>
            <person name="Fairclough S.R."/>
            <person name="King N."/>
        </authorList>
    </citation>
    <scope>NUCLEOTIDE SEQUENCE [LARGE SCALE GENOMIC DNA]</scope>
    <source>
        <strain evidence="1 2">PR1</strain>
    </source>
</reference>
<dbReference type="InterPro" id="IPR013211">
    <property type="entry name" value="LVIVD"/>
</dbReference>
<dbReference type="Pfam" id="PF08309">
    <property type="entry name" value="LVIVD"/>
    <property type="match status" value="1"/>
</dbReference>
<sequence>MLSVLFLSSCHDEHTSTYTYRTLQPVYLEMSDVRARVITSEPARPLDNTGKIYIYGDYLFINEPTEGIHILDNSNPSNPVNLSFIPIEGNVDMAVNGDILYADNYVDLLAFDISKIGNIQLIKRVEDVFSHMYNHATGQITTFKDTVITTENPTWQVERGWLMDINVSFAANFSAAAQSYGTGGSMARFTLSNEHLYAVDESTLHVFDVENAADPKFVKPIDLGWGIETIFPFEDKLFIGSNNGMHIYDASTPNSPTRMAVYEHVQACDPVVVNEEFAFVTLRNGNNCRNGVNELQVIDIKDLYNPKLKKAYTMLNPHGLGLAGDYLFVAEGTHGLKSFNVSNVMEIDDNQLEFLTKEKSVDLIPGPNSLIVIGPDGVCQFDYSNPSKLQKLSCIQVSNPVGVY</sequence>
<dbReference type="HOGENOM" id="CLU_631355_0_0_10"/>
<evidence type="ECO:0000313" key="2">
    <source>
        <dbReference type="Proteomes" id="UP000003919"/>
    </source>
</evidence>
<dbReference type="Proteomes" id="UP000003919">
    <property type="component" value="Chromosome"/>
</dbReference>
<dbReference type="InterPro" id="IPR011044">
    <property type="entry name" value="Quino_amine_DH_bsu"/>
</dbReference>
<dbReference type="AlphaFoldDB" id="A3I1C2"/>
<keyword evidence="2" id="KW-1185">Reference proteome</keyword>
<accession>A3I1C2</accession>
<proteinExistence type="predicted"/>
<dbReference type="SUPFAM" id="SSF50969">
    <property type="entry name" value="YVTN repeat-like/Quinoprotein amine dehydrogenase"/>
    <property type="match status" value="1"/>
</dbReference>
<dbReference type="EMBL" id="AAXU02000001">
    <property type="protein sequence ID" value="EAZ79588.2"/>
    <property type="molecule type" value="Genomic_DNA"/>
</dbReference>